<evidence type="ECO:0000256" key="9">
    <source>
        <dbReference type="ARBA" id="ARBA00022777"/>
    </source>
</evidence>
<gene>
    <name evidence="20" type="ORF">SAMN05421736_11265</name>
</gene>
<evidence type="ECO:0000256" key="17">
    <source>
        <dbReference type="SAM" id="Phobius"/>
    </source>
</evidence>
<reference evidence="21" key="1">
    <citation type="submission" date="2016-10" db="EMBL/GenBank/DDBJ databases">
        <authorList>
            <person name="Varghese N."/>
            <person name="Submissions S."/>
        </authorList>
    </citation>
    <scope>NUCLEOTIDE SEQUENCE [LARGE SCALE GENOMIC DNA]</scope>
    <source>
        <strain evidence="21">SP</strain>
    </source>
</reference>
<dbReference type="InterPro" id="IPR004358">
    <property type="entry name" value="Sig_transdc_His_kin-like_C"/>
</dbReference>
<dbReference type="PRINTS" id="PR00344">
    <property type="entry name" value="BCTRLSENSOR"/>
</dbReference>
<dbReference type="InterPro" id="IPR036097">
    <property type="entry name" value="HisK_dim/P_sf"/>
</dbReference>
<dbReference type="SMART" id="SM00388">
    <property type="entry name" value="HisKA"/>
    <property type="match status" value="1"/>
</dbReference>
<evidence type="ECO:0000256" key="14">
    <source>
        <dbReference type="ARBA" id="ARBA00023136"/>
    </source>
</evidence>
<evidence type="ECO:0000256" key="1">
    <source>
        <dbReference type="ARBA" id="ARBA00000085"/>
    </source>
</evidence>
<dbReference type="Pfam" id="PF02518">
    <property type="entry name" value="HATPase_c"/>
    <property type="match status" value="1"/>
</dbReference>
<keyword evidence="4" id="KW-1003">Cell membrane</keyword>
<evidence type="ECO:0000256" key="10">
    <source>
        <dbReference type="ARBA" id="ARBA00022840"/>
    </source>
</evidence>
<dbReference type="CDD" id="cd06225">
    <property type="entry name" value="HAMP"/>
    <property type="match status" value="1"/>
</dbReference>
<dbReference type="EC" id="2.7.13.3" evidence="3"/>
<dbReference type="PANTHER" id="PTHR45528">
    <property type="entry name" value="SENSOR HISTIDINE KINASE CPXA"/>
    <property type="match status" value="1"/>
</dbReference>
<evidence type="ECO:0000256" key="16">
    <source>
        <dbReference type="ARBA" id="ARBA00040841"/>
    </source>
</evidence>
<dbReference type="EMBL" id="FNPI01000012">
    <property type="protein sequence ID" value="SDZ41862.1"/>
    <property type="molecule type" value="Genomic_DNA"/>
</dbReference>
<protein>
    <recommendedName>
        <fullName evidence="16">Heme sensor protein HssS</fullName>
        <ecNumber evidence="3">2.7.13.3</ecNumber>
    </recommendedName>
</protein>
<dbReference type="FunFam" id="1.10.287.130:FF:000001">
    <property type="entry name" value="Two-component sensor histidine kinase"/>
    <property type="match status" value="1"/>
</dbReference>
<keyword evidence="14 17" id="KW-0472">Membrane</keyword>
<dbReference type="GO" id="GO:0000155">
    <property type="term" value="F:phosphorelay sensor kinase activity"/>
    <property type="evidence" value="ECO:0007669"/>
    <property type="project" value="InterPro"/>
</dbReference>
<dbReference type="InterPro" id="IPR005467">
    <property type="entry name" value="His_kinase_dom"/>
</dbReference>
<dbReference type="SMART" id="SM00304">
    <property type="entry name" value="HAMP"/>
    <property type="match status" value="1"/>
</dbReference>
<comment type="subcellular location">
    <subcellularLocation>
        <location evidence="2">Cell membrane</location>
        <topology evidence="2">Multi-pass membrane protein</topology>
    </subcellularLocation>
</comment>
<dbReference type="PROSITE" id="PS50109">
    <property type="entry name" value="HIS_KIN"/>
    <property type="match status" value="1"/>
</dbReference>
<comment type="catalytic activity">
    <reaction evidence="1">
        <text>ATP + protein L-histidine = ADP + protein N-phospho-L-histidine.</text>
        <dbReference type="EC" id="2.7.13.3"/>
    </reaction>
</comment>
<dbReference type="InterPro" id="IPR036890">
    <property type="entry name" value="HATPase_C_sf"/>
</dbReference>
<dbReference type="FunFam" id="3.30.565.10:FF:000006">
    <property type="entry name" value="Sensor histidine kinase WalK"/>
    <property type="match status" value="1"/>
</dbReference>
<dbReference type="Pfam" id="PF00512">
    <property type="entry name" value="HisKA"/>
    <property type="match status" value="1"/>
</dbReference>
<keyword evidence="9 20" id="KW-0418">Kinase</keyword>
<dbReference type="Gene3D" id="1.10.287.130">
    <property type="match status" value="1"/>
</dbReference>
<proteinExistence type="predicted"/>
<evidence type="ECO:0000256" key="6">
    <source>
        <dbReference type="ARBA" id="ARBA00022679"/>
    </source>
</evidence>
<feature type="domain" description="Histidine kinase" evidence="18">
    <location>
        <begin position="235"/>
        <end position="450"/>
    </location>
</feature>
<dbReference type="GO" id="GO:0005886">
    <property type="term" value="C:plasma membrane"/>
    <property type="evidence" value="ECO:0007669"/>
    <property type="project" value="UniProtKB-SubCell"/>
</dbReference>
<organism evidence="20 21">
    <name type="scientific">Evansella caseinilytica</name>
    <dbReference type="NCBI Taxonomy" id="1503961"/>
    <lineage>
        <taxon>Bacteria</taxon>
        <taxon>Bacillati</taxon>
        <taxon>Bacillota</taxon>
        <taxon>Bacilli</taxon>
        <taxon>Bacillales</taxon>
        <taxon>Bacillaceae</taxon>
        <taxon>Evansella</taxon>
    </lineage>
</organism>
<dbReference type="Pfam" id="PF00672">
    <property type="entry name" value="HAMP"/>
    <property type="match status" value="1"/>
</dbReference>
<keyword evidence="13" id="KW-0843">Virulence</keyword>
<evidence type="ECO:0000313" key="21">
    <source>
        <dbReference type="Proteomes" id="UP000198935"/>
    </source>
</evidence>
<dbReference type="InterPro" id="IPR003660">
    <property type="entry name" value="HAMP_dom"/>
</dbReference>
<evidence type="ECO:0000256" key="3">
    <source>
        <dbReference type="ARBA" id="ARBA00012438"/>
    </source>
</evidence>
<evidence type="ECO:0000256" key="2">
    <source>
        <dbReference type="ARBA" id="ARBA00004651"/>
    </source>
</evidence>
<name>A0A1H3SV57_9BACI</name>
<dbReference type="PROSITE" id="PS50885">
    <property type="entry name" value="HAMP"/>
    <property type="match status" value="1"/>
</dbReference>
<dbReference type="InterPro" id="IPR003661">
    <property type="entry name" value="HisK_dim/P_dom"/>
</dbReference>
<dbReference type="InterPro" id="IPR003594">
    <property type="entry name" value="HATPase_dom"/>
</dbReference>
<keyword evidence="5" id="KW-0597">Phosphoprotein</keyword>
<evidence type="ECO:0000256" key="8">
    <source>
        <dbReference type="ARBA" id="ARBA00022741"/>
    </source>
</evidence>
<evidence type="ECO:0000256" key="11">
    <source>
        <dbReference type="ARBA" id="ARBA00022989"/>
    </source>
</evidence>
<keyword evidence="12" id="KW-0902">Two-component regulatory system</keyword>
<keyword evidence="10" id="KW-0067">ATP-binding</keyword>
<evidence type="ECO:0000313" key="20">
    <source>
        <dbReference type="EMBL" id="SDZ41862.1"/>
    </source>
</evidence>
<dbReference type="InterPro" id="IPR050398">
    <property type="entry name" value="HssS/ArlS-like"/>
</dbReference>
<evidence type="ECO:0000259" key="18">
    <source>
        <dbReference type="PROSITE" id="PS50109"/>
    </source>
</evidence>
<keyword evidence="7 17" id="KW-0812">Transmembrane</keyword>
<dbReference type="Gene3D" id="3.30.565.10">
    <property type="entry name" value="Histidine kinase-like ATPase, C-terminal domain"/>
    <property type="match status" value="1"/>
</dbReference>
<dbReference type="GO" id="GO:0005524">
    <property type="term" value="F:ATP binding"/>
    <property type="evidence" value="ECO:0007669"/>
    <property type="project" value="UniProtKB-KW"/>
</dbReference>
<evidence type="ECO:0000256" key="4">
    <source>
        <dbReference type="ARBA" id="ARBA00022475"/>
    </source>
</evidence>
<keyword evidence="21" id="KW-1185">Reference proteome</keyword>
<comment type="function">
    <text evidence="15">Member of the two-component regulatory system HssS/HssR involved in intracellular heme homeostasis and tempering of staphylococcal virulence. HssS functions as a heme sensor histidine kinase which is autophosphorylated at a histidine residue and transfers its phosphate group to an aspartate residue of HssR. HssR/HssS activates the expression of hrtAB, an efflux pump, in response to extracellular heme, hemin, hemoglobin or blood.</text>
</comment>
<evidence type="ECO:0000256" key="5">
    <source>
        <dbReference type="ARBA" id="ARBA00022553"/>
    </source>
</evidence>
<dbReference type="Proteomes" id="UP000198935">
    <property type="component" value="Unassembled WGS sequence"/>
</dbReference>
<evidence type="ECO:0000259" key="19">
    <source>
        <dbReference type="PROSITE" id="PS50885"/>
    </source>
</evidence>
<dbReference type="CDD" id="cd00082">
    <property type="entry name" value="HisKA"/>
    <property type="match status" value="1"/>
</dbReference>
<dbReference type="Gene3D" id="6.10.340.10">
    <property type="match status" value="1"/>
</dbReference>
<keyword evidence="6" id="KW-0808">Transferase</keyword>
<keyword evidence="11 17" id="KW-1133">Transmembrane helix</keyword>
<accession>A0A1H3SV57</accession>
<dbReference type="SUPFAM" id="SSF158472">
    <property type="entry name" value="HAMP domain-like"/>
    <property type="match status" value="1"/>
</dbReference>
<keyword evidence="8" id="KW-0547">Nucleotide-binding</keyword>
<sequence length="456" mass="51854">MFKRSLYFRMVVTFICAVIISLLAAYFISSRFFQHEYTTEKELTKMIKGTVEMIEQAEPDKVPDIVETMRTYYFDLLIVDRNGISYLEQPPSFAITQADVDHILHSDDPVPFMFPYAERDSSRMVGSPVAISDQPYALIIDFNYEEEVAGRRKTIIFTLVTALFIGSFVILLVSRHLVNPIKKLTDAAKEMAKGNFSVRLNSKNKDEVGELITSFNHMATEVGKIDQMRQNFVGNVSHEIQSPLTSIKGFTKALRDEIIPKQEQREYLDIIYQETERLSRLSENLLRLASLDSEHHPYEPEKYRLDEQLRRIVLAMEPQWKKKNLQISLDLAPVELDADQDLLEQVWLNLMTNAIKYSAENGTILLEAKRVHGGVTVKVKDGGKGIPAEAIPHIFDRFYKVDQARSSKIDGSGLGLAIAKKIVALHQGKIHVKSQQGAGAVFTVSIPELREEEMND</sequence>
<feature type="transmembrane region" description="Helical" evidence="17">
    <location>
        <begin position="6"/>
        <end position="28"/>
    </location>
</feature>
<dbReference type="PANTHER" id="PTHR45528:SF11">
    <property type="entry name" value="HISTIDINE KINASE"/>
    <property type="match status" value="1"/>
</dbReference>
<feature type="transmembrane region" description="Helical" evidence="17">
    <location>
        <begin position="154"/>
        <end position="173"/>
    </location>
</feature>
<evidence type="ECO:0000256" key="13">
    <source>
        <dbReference type="ARBA" id="ARBA00023026"/>
    </source>
</evidence>
<evidence type="ECO:0000256" key="12">
    <source>
        <dbReference type="ARBA" id="ARBA00023012"/>
    </source>
</evidence>
<feature type="domain" description="HAMP" evidence="19">
    <location>
        <begin position="175"/>
        <end position="227"/>
    </location>
</feature>
<dbReference type="SMART" id="SM00387">
    <property type="entry name" value="HATPase_c"/>
    <property type="match status" value="1"/>
</dbReference>
<dbReference type="CDD" id="cd00075">
    <property type="entry name" value="HATPase"/>
    <property type="match status" value="1"/>
</dbReference>
<evidence type="ECO:0000256" key="7">
    <source>
        <dbReference type="ARBA" id="ARBA00022692"/>
    </source>
</evidence>
<dbReference type="OrthoDB" id="9813151at2"/>
<dbReference type="AlphaFoldDB" id="A0A1H3SV57"/>
<dbReference type="SUPFAM" id="SSF47384">
    <property type="entry name" value="Homodimeric domain of signal transducing histidine kinase"/>
    <property type="match status" value="1"/>
</dbReference>
<evidence type="ECO:0000256" key="15">
    <source>
        <dbReference type="ARBA" id="ARBA00037219"/>
    </source>
</evidence>
<dbReference type="SUPFAM" id="SSF55874">
    <property type="entry name" value="ATPase domain of HSP90 chaperone/DNA topoisomerase II/histidine kinase"/>
    <property type="match status" value="1"/>
</dbReference>
<dbReference type="STRING" id="1503961.SAMN05421736_11265"/>